<protein>
    <submittedName>
        <fullName evidence="2">SHOCT domain-containing protein</fullName>
    </submittedName>
</protein>
<dbReference type="Proteomes" id="UP001597214">
    <property type="component" value="Unassembled WGS sequence"/>
</dbReference>
<evidence type="ECO:0000313" key="2">
    <source>
        <dbReference type="EMBL" id="MFD1736969.1"/>
    </source>
</evidence>
<dbReference type="RefSeq" id="WP_377928160.1">
    <property type="nucleotide sequence ID" value="NZ_JBHUEM010000014.1"/>
</dbReference>
<proteinExistence type="predicted"/>
<sequence length="115" mass="13042">MFPQYRVKPSKSSSVLGMVIGIIFVCIGVFQFISVGIFGIIWTLVAATITIYHAVNVFSKEGVSSYQVDVGAHNNTKTTSEDIEADIRKLHRLMEDNIISEEEYTRKKEELLNKW</sequence>
<name>A0ABW4LP34_9BACI</name>
<accession>A0ABW4LP34</accession>
<keyword evidence="1" id="KW-1133">Transmembrane helix</keyword>
<evidence type="ECO:0000256" key="1">
    <source>
        <dbReference type="SAM" id="Phobius"/>
    </source>
</evidence>
<keyword evidence="1" id="KW-0812">Transmembrane</keyword>
<gene>
    <name evidence="2" type="ORF">ACFSCX_10380</name>
</gene>
<keyword evidence="1" id="KW-0472">Membrane</keyword>
<keyword evidence="3" id="KW-1185">Reference proteome</keyword>
<feature type="transmembrane region" description="Helical" evidence="1">
    <location>
        <begin position="39"/>
        <end position="58"/>
    </location>
</feature>
<evidence type="ECO:0000313" key="3">
    <source>
        <dbReference type="Proteomes" id="UP001597214"/>
    </source>
</evidence>
<feature type="transmembrane region" description="Helical" evidence="1">
    <location>
        <begin position="12"/>
        <end position="33"/>
    </location>
</feature>
<reference evidence="3" key="1">
    <citation type="journal article" date="2019" name="Int. J. Syst. Evol. Microbiol.">
        <title>The Global Catalogue of Microorganisms (GCM) 10K type strain sequencing project: providing services to taxonomists for standard genome sequencing and annotation.</title>
        <authorList>
            <consortium name="The Broad Institute Genomics Platform"/>
            <consortium name="The Broad Institute Genome Sequencing Center for Infectious Disease"/>
            <person name="Wu L."/>
            <person name="Ma J."/>
        </authorList>
    </citation>
    <scope>NUCLEOTIDE SEQUENCE [LARGE SCALE GENOMIC DNA]</scope>
    <source>
        <strain evidence="3">CCUG 49339</strain>
    </source>
</reference>
<comment type="caution">
    <text evidence="2">The sequence shown here is derived from an EMBL/GenBank/DDBJ whole genome shotgun (WGS) entry which is preliminary data.</text>
</comment>
<organism evidence="2 3">
    <name type="scientific">Bacillus salitolerans</name>
    <dbReference type="NCBI Taxonomy" id="1437434"/>
    <lineage>
        <taxon>Bacteria</taxon>
        <taxon>Bacillati</taxon>
        <taxon>Bacillota</taxon>
        <taxon>Bacilli</taxon>
        <taxon>Bacillales</taxon>
        <taxon>Bacillaceae</taxon>
        <taxon>Bacillus</taxon>
    </lineage>
</organism>
<dbReference type="EMBL" id="JBHUEM010000014">
    <property type="protein sequence ID" value="MFD1736969.1"/>
    <property type="molecule type" value="Genomic_DNA"/>
</dbReference>